<keyword evidence="3" id="KW-1185">Reference proteome</keyword>
<organism evidence="2 3">
    <name type="scientific">Strigamia maritima</name>
    <name type="common">European centipede</name>
    <name type="synonym">Geophilus maritimus</name>
    <dbReference type="NCBI Taxonomy" id="126957"/>
    <lineage>
        <taxon>Eukaryota</taxon>
        <taxon>Metazoa</taxon>
        <taxon>Ecdysozoa</taxon>
        <taxon>Arthropoda</taxon>
        <taxon>Myriapoda</taxon>
        <taxon>Chilopoda</taxon>
        <taxon>Pleurostigmophora</taxon>
        <taxon>Geophilomorpha</taxon>
        <taxon>Linotaeniidae</taxon>
        <taxon>Strigamia</taxon>
    </lineage>
</organism>
<dbReference type="PANTHER" id="PTHR46599">
    <property type="entry name" value="PIGGYBAC TRANSPOSABLE ELEMENT-DERIVED PROTEIN 4"/>
    <property type="match status" value="1"/>
</dbReference>
<dbReference type="InterPro" id="IPR029526">
    <property type="entry name" value="PGBD"/>
</dbReference>
<reference evidence="2" key="2">
    <citation type="submission" date="2015-02" db="UniProtKB">
        <authorList>
            <consortium name="EnsemblMetazoa"/>
        </authorList>
    </citation>
    <scope>IDENTIFICATION</scope>
</reference>
<dbReference type="HOGENOM" id="CLU_955014_0_0_1"/>
<dbReference type="Proteomes" id="UP000014500">
    <property type="component" value="Unassembled WGS sequence"/>
</dbReference>
<reference evidence="3" key="1">
    <citation type="submission" date="2011-05" db="EMBL/GenBank/DDBJ databases">
        <authorList>
            <person name="Richards S.R."/>
            <person name="Qu J."/>
            <person name="Jiang H."/>
            <person name="Jhangiani S.N."/>
            <person name="Agravi P."/>
            <person name="Goodspeed R."/>
            <person name="Gross S."/>
            <person name="Mandapat C."/>
            <person name="Jackson L."/>
            <person name="Mathew T."/>
            <person name="Pu L."/>
            <person name="Thornton R."/>
            <person name="Saada N."/>
            <person name="Wilczek-Boney K.B."/>
            <person name="Lee S."/>
            <person name="Kovar C."/>
            <person name="Wu Y."/>
            <person name="Scherer S.E."/>
            <person name="Worley K.C."/>
            <person name="Muzny D.M."/>
            <person name="Gibbs R."/>
        </authorList>
    </citation>
    <scope>NUCLEOTIDE SEQUENCE</scope>
    <source>
        <strain evidence="3">Brora</strain>
    </source>
</reference>
<feature type="domain" description="PiggyBac transposable element-derived protein" evidence="1">
    <location>
        <begin position="68"/>
        <end position="201"/>
    </location>
</feature>
<evidence type="ECO:0000313" key="3">
    <source>
        <dbReference type="Proteomes" id="UP000014500"/>
    </source>
</evidence>
<dbReference type="EMBL" id="JH431070">
    <property type="status" value="NOT_ANNOTATED_CDS"/>
    <property type="molecule type" value="Genomic_DNA"/>
</dbReference>
<protein>
    <recommendedName>
        <fullName evidence="1">PiggyBac transposable element-derived protein domain-containing protein</fullName>
    </recommendedName>
</protein>
<sequence>MDKTDAEDSDLDYISDECSEFDEIEAADIEINFIDEKNYPDCNIVEQNEPHFNSKEKNHVPVETLLIDAFKLFISPQIIDIVVKYTNQRGNRNFRMMEKRAKHQVWQNVDATEIYATIGILILAGSFKESKLALRFLWHKDPSFSRQIYTAVMSRNRFTDIFTALRFDDALTRSERLLVSRLAPISEVSEIFQQNSRAFGTVGDKLIGEYSCRRATRRWPLVIFQNYIDIGAHNALVVWKASRPHVKTCRRGLLQDLGMVLVRPQIAKRARIIEGVRRKGYQQHVLRAIEAT</sequence>
<dbReference type="PANTHER" id="PTHR46599:SF6">
    <property type="entry name" value="DUAL SPECIFICITY PHOSPHATASE 26"/>
    <property type="match status" value="1"/>
</dbReference>
<dbReference type="EnsemblMetazoa" id="SMAR002213-RA">
    <property type="protein sequence ID" value="SMAR002213-PA"/>
    <property type="gene ID" value="SMAR002213"/>
</dbReference>
<accession>T1IMK4</accession>
<dbReference type="Pfam" id="PF13843">
    <property type="entry name" value="DDE_Tnp_1_7"/>
    <property type="match status" value="1"/>
</dbReference>
<evidence type="ECO:0000313" key="2">
    <source>
        <dbReference type="EnsemblMetazoa" id="SMAR002213-PA"/>
    </source>
</evidence>
<name>T1IMK4_STRMM</name>
<proteinExistence type="predicted"/>
<dbReference type="AlphaFoldDB" id="T1IMK4"/>
<evidence type="ECO:0000259" key="1">
    <source>
        <dbReference type="Pfam" id="PF13843"/>
    </source>
</evidence>